<dbReference type="GO" id="GO:0005802">
    <property type="term" value="C:trans-Golgi network"/>
    <property type="evidence" value="ECO:0007669"/>
    <property type="project" value="TreeGrafter"/>
</dbReference>
<name>A0A6J1QF60_9HYME</name>
<evidence type="ECO:0000259" key="1">
    <source>
        <dbReference type="Pfam" id="PF26254"/>
    </source>
</evidence>
<dbReference type="PANTHER" id="PTHR21512:SF5">
    <property type="entry name" value="TRAFFICKING PROTEIN PARTICLE COMPLEX SUBUNIT 9"/>
    <property type="match status" value="1"/>
</dbReference>
<evidence type="ECO:0000313" key="4">
    <source>
        <dbReference type="RefSeq" id="XP_024879335.1"/>
    </source>
</evidence>
<evidence type="ECO:0000313" key="3">
    <source>
        <dbReference type="RefSeq" id="XP_024879334.1"/>
    </source>
</evidence>
<dbReference type="RefSeq" id="XP_024879335.1">
    <property type="nucleotide sequence ID" value="XM_025023567.1"/>
</dbReference>
<sequence length="211" mass="22740">MSMLLINPLPFELHVSNMRLLTNGVVFESIPESISLPAESGPIAVTLAGRPKEVGDLEILGFSTHTLGVKSNCRLRYMEGMLHPQYTVEVIPVLPRIDVATSLPQTASFSSGDNIITSASISVYGGESPECTVTITNAGQVPIEMVDLSVQSTLDAVTESKIFKWSDENLITQLPSQPGSSASLTLYLYAATDFIAPLIRNYVTVLVNQVV</sequence>
<evidence type="ECO:0000313" key="2">
    <source>
        <dbReference type="Proteomes" id="UP000504618"/>
    </source>
</evidence>
<dbReference type="AlphaFoldDB" id="A0A6J1QF60"/>
<dbReference type="OrthoDB" id="27962at2759"/>
<dbReference type="Proteomes" id="UP000504618">
    <property type="component" value="Unplaced"/>
</dbReference>
<reference evidence="3 4" key="1">
    <citation type="submission" date="2025-04" db="UniProtKB">
        <authorList>
            <consortium name="RefSeq"/>
        </authorList>
    </citation>
    <scope>IDENTIFICATION</scope>
    <source>
        <tissue evidence="3 4">Whole body</tissue>
    </source>
</reference>
<proteinExistence type="predicted"/>
<accession>A0A6J1QF60</accession>
<dbReference type="PANTHER" id="PTHR21512">
    <property type="entry name" value="TRAFFICKING PROTEIN PARTICLE COMPLEX SUBUNIT 9"/>
    <property type="match status" value="1"/>
</dbReference>
<dbReference type="GeneID" id="112459462"/>
<protein>
    <submittedName>
        <fullName evidence="3 4">Protein brunelleschi-like</fullName>
    </submittedName>
</protein>
<keyword evidence="2" id="KW-1185">Reference proteome</keyword>
<dbReference type="InterPro" id="IPR013935">
    <property type="entry name" value="Trs120_TRAPPC9"/>
</dbReference>
<gene>
    <name evidence="3 4" type="primary">LOC112459462</name>
</gene>
<dbReference type="RefSeq" id="XP_024879334.1">
    <property type="nucleotide sequence ID" value="XM_025023566.1"/>
</dbReference>
<dbReference type="InterPro" id="IPR058565">
    <property type="entry name" value="Ig_TRAPPC9_Trs120_1st"/>
</dbReference>
<dbReference type="Pfam" id="PF26254">
    <property type="entry name" value="Ig_TRAPPC9-Trs120_1st"/>
    <property type="match status" value="1"/>
</dbReference>
<organism evidence="2 4">
    <name type="scientific">Temnothorax curvispinosus</name>
    <dbReference type="NCBI Taxonomy" id="300111"/>
    <lineage>
        <taxon>Eukaryota</taxon>
        <taxon>Metazoa</taxon>
        <taxon>Ecdysozoa</taxon>
        <taxon>Arthropoda</taxon>
        <taxon>Hexapoda</taxon>
        <taxon>Insecta</taxon>
        <taxon>Pterygota</taxon>
        <taxon>Neoptera</taxon>
        <taxon>Endopterygota</taxon>
        <taxon>Hymenoptera</taxon>
        <taxon>Apocrita</taxon>
        <taxon>Aculeata</taxon>
        <taxon>Formicoidea</taxon>
        <taxon>Formicidae</taxon>
        <taxon>Myrmicinae</taxon>
        <taxon>Temnothorax</taxon>
    </lineage>
</organism>
<feature type="domain" description="Trs120/TRAPPC9 first Ig-like" evidence="1">
    <location>
        <begin position="3"/>
        <end position="63"/>
    </location>
</feature>